<name>A0A645BMA5_9ZZZZ</name>
<protein>
    <submittedName>
        <fullName evidence="1">Uncharacterized protein</fullName>
    </submittedName>
</protein>
<comment type="caution">
    <text evidence="1">The sequence shown here is derived from an EMBL/GenBank/DDBJ whole genome shotgun (WGS) entry which is preliminary data.</text>
</comment>
<sequence length="97" mass="9897">MLPNEPSFVNPNTSSAGWKSTLMVTVALARVALSLSVTVIPLSMATGEPPSIKEGAEPEADSTGAALTPLTVIPLPAESEMSPPVIGPFQLSAAARL</sequence>
<dbReference type="EMBL" id="VSSQ01021189">
    <property type="protein sequence ID" value="MPM66609.1"/>
    <property type="molecule type" value="Genomic_DNA"/>
</dbReference>
<dbReference type="AlphaFoldDB" id="A0A645BMA5"/>
<proteinExistence type="predicted"/>
<gene>
    <name evidence="1" type="ORF">SDC9_113519</name>
</gene>
<accession>A0A645BMA5</accession>
<evidence type="ECO:0000313" key="1">
    <source>
        <dbReference type="EMBL" id="MPM66609.1"/>
    </source>
</evidence>
<reference evidence="1" key="1">
    <citation type="submission" date="2019-08" db="EMBL/GenBank/DDBJ databases">
        <authorList>
            <person name="Kucharzyk K."/>
            <person name="Murdoch R.W."/>
            <person name="Higgins S."/>
            <person name="Loffler F."/>
        </authorList>
    </citation>
    <scope>NUCLEOTIDE SEQUENCE</scope>
</reference>
<organism evidence="1">
    <name type="scientific">bioreactor metagenome</name>
    <dbReference type="NCBI Taxonomy" id="1076179"/>
    <lineage>
        <taxon>unclassified sequences</taxon>
        <taxon>metagenomes</taxon>
        <taxon>ecological metagenomes</taxon>
    </lineage>
</organism>